<accession>A0ABX0JP62</accession>
<proteinExistence type="predicted"/>
<comment type="caution">
    <text evidence="1">The sequence shown here is derived from an EMBL/GenBank/DDBJ whole genome shotgun (WGS) entry which is preliminary data.</text>
</comment>
<gene>
    <name evidence="1" type="ORF">GOB93_03270</name>
</gene>
<dbReference type="RefSeq" id="WP_173582100.1">
    <property type="nucleotide sequence ID" value="NZ_WOTB01000003.1"/>
</dbReference>
<dbReference type="InterPro" id="IPR004195">
    <property type="entry name" value="Head_decoration_D"/>
</dbReference>
<evidence type="ECO:0000313" key="2">
    <source>
        <dbReference type="Proteomes" id="UP000635278"/>
    </source>
</evidence>
<protein>
    <submittedName>
        <fullName evidence="1">Head decoration protein</fullName>
    </submittedName>
</protein>
<sequence>MSGSNSYGFYPSAQQTTFVPDQLIAGNLKLVTQDVTIGAGQTLLRGSVVGKVTATGAYILCVATATDGSQVPAGVMVDAVTTAAGTTGAGSIYRQGEFNSNYLTFDASWTAATLTAAAPAPIYVKTALSNTIV</sequence>
<keyword evidence="2" id="KW-1185">Reference proteome</keyword>
<dbReference type="Pfam" id="PF02924">
    <property type="entry name" value="HDPD"/>
    <property type="match status" value="1"/>
</dbReference>
<reference evidence="1 2" key="1">
    <citation type="journal article" date="2020" name="Int. J. Syst. Evol. Microbiol.">
        <title>Novel acetic acid bacteria from cider fermentations: Acetobacter conturbans sp. nov. and Acetobacter fallax sp. nov.</title>
        <authorList>
            <person name="Sombolestani A.S."/>
            <person name="Cleenwerck I."/>
            <person name="Cnockaert M."/>
            <person name="Borremans W."/>
            <person name="Wieme A.D."/>
            <person name="De Vuyst L."/>
            <person name="Vandamme P."/>
        </authorList>
    </citation>
    <scope>NUCLEOTIDE SEQUENCE [LARGE SCALE GENOMIC DNA]</scope>
    <source>
        <strain evidence="1 2">LMG 30640</strain>
    </source>
</reference>
<dbReference type="EMBL" id="WOTB01000003">
    <property type="protein sequence ID" value="NHN83660.1"/>
    <property type="molecule type" value="Genomic_DNA"/>
</dbReference>
<organism evidence="1 2">
    <name type="scientific">Acetobacter musti</name>
    <dbReference type="NCBI Taxonomy" id="864732"/>
    <lineage>
        <taxon>Bacteria</taxon>
        <taxon>Pseudomonadati</taxon>
        <taxon>Pseudomonadota</taxon>
        <taxon>Alphaproteobacteria</taxon>
        <taxon>Acetobacterales</taxon>
        <taxon>Acetobacteraceae</taxon>
        <taxon>Acetobacter</taxon>
    </lineage>
</organism>
<evidence type="ECO:0000313" key="1">
    <source>
        <dbReference type="EMBL" id="NHN83660.1"/>
    </source>
</evidence>
<dbReference type="Proteomes" id="UP000635278">
    <property type="component" value="Unassembled WGS sequence"/>
</dbReference>
<name>A0ABX0JP62_9PROT</name>
<dbReference type="Gene3D" id="2.40.300.10">
    <property type="entry name" value="Head decoration protein D"/>
    <property type="match status" value="1"/>
</dbReference>